<dbReference type="InterPro" id="IPR019775">
    <property type="entry name" value="WD40_repeat_CS"/>
</dbReference>
<feature type="transmembrane region" description="Helical" evidence="4">
    <location>
        <begin position="1049"/>
        <end position="1072"/>
    </location>
</feature>
<organism evidence="5 6">
    <name type="scientific">Perkinsus olseni</name>
    <name type="common">Perkinsus atlanticus</name>
    <dbReference type="NCBI Taxonomy" id="32597"/>
    <lineage>
        <taxon>Eukaryota</taxon>
        <taxon>Sar</taxon>
        <taxon>Alveolata</taxon>
        <taxon>Perkinsozoa</taxon>
        <taxon>Perkinsea</taxon>
        <taxon>Perkinsida</taxon>
        <taxon>Perkinsidae</taxon>
        <taxon>Perkinsus</taxon>
    </lineage>
</organism>
<dbReference type="SUPFAM" id="SSF50978">
    <property type="entry name" value="WD40 repeat-like"/>
    <property type="match status" value="1"/>
</dbReference>
<dbReference type="PANTHER" id="PTHR22889:SF0">
    <property type="entry name" value="WD REPEAT-CONTAINING PROTEIN 89"/>
    <property type="match status" value="1"/>
</dbReference>
<reference evidence="5 6" key="1">
    <citation type="submission" date="2020-04" db="EMBL/GenBank/DDBJ databases">
        <title>Perkinsus olseni comparative genomics.</title>
        <authorList>
            <person name="Bogema D.R."/>
        </authorList>
    </citation>
    <scope>NUCLEOTIDE SEQUENCE [LARGE SCALE GENOMIC DNA]</scope>
    <source>
        <strain evidence="5">00978-12</strain>
    </source>
</reference>
<evidence type="ECO:0000256" key="3">
    <source>
        <dbReference type="PROSITE-ProRule" id="PRU00221"/>
    </source>
</evidence>
<evidence type="ECO:0000256" key="4">
    <source>
        <dbReference type="SAM" id="Phobius"/>
    </source>
</evidence>
<dbReference type="SMART" id="SM00320">
    <property type="entry name" value="WD40"/>
    <property type="match status" value="4"/>
</dbReference>
<keyword evidence="4" id="KW-0472">Membrane</keyword>
<dbReference type="AlphaFoldDB" id="A0A7J6NV49"/>
<dbReference type="EMBL" id="JABANP010000186">
    <property type="protein sequence ID" value="KAF4687436.1"/>
    <property type="molecule type" value="Genomic_DNA"/>
</dbReference>
<comment type="caution">
    <text evidence="5">The sequence shown here is derived from an EMBL/GenBank/DDBJ whole genome shotgun (WGS) entry which is preliminary data.</text>
</comment>
<dbReference type="PANTHER" id="PTHR22889">
    <property type="entry name" value="WD REPEAT-CONTAINING PROTEIN 89"/>
    <property type="match status" value="1"/>
</dbReference>
<evidence type="ECO:0000256" key="1">
    <source>
        <dbReference type="ARBA" id="ARBA00022574"/>
    </source>
</evidence>
<keyword evidence="1 3" id="KW-0853">WD repeat</keyword>
<feature type="transmembrane region" description="Helical" evidence="4">
    <location>
        <begin position="1079"/>
        <end position="1098"/>
    </location>
</feature>
<gene>
    <name evidence="5" type="primary">WDR89</name>
    <name evidence="5" type="ORF">FOZ60_003961</name>
</gene>
<evidence type="ECO:0000313" key="6">
    <source>
        <dbReference type="Proteomes" id="UP000541610"/>
    </source>
</evidence>
<dbReference type="Gene3D" id="2.130.10.10">
    <property type="entry name" value="YVTN repeat-like/Quinoprotein amine dehydrogenase"/>
    <property type="match status" value="2"/>
</dbReference>
<dbReference type="PROSITE" id="PS00678">
    <property type="entry name" value="WD_REPEATS_1"/>
    <property type="match status" value="1"/>
</dbReference>
<keyword evidence="4" id="KW-0812">Transmembrane</keyword>
<dbReference type="PROSITE" id="PS50082">
    <property type="entry name" value="WD_REPEATS_2"/>
    <property type="match status" value="1"/>
</dbReference>
<dbReference type="Proteomes" id="UP000541610">
    <property type="component" value="Unassembled WGS sequence"/>
</dbReference>
<feature type="repeat" description="WD" evidence="3">
    <location>
        <begin position="46"/>
        <end position="83"/>
    </location>
</feature>
<dbReference type="InterPro" id="IPR036322">
    <property type="entry name" value="WD40_repeat_dom_sf"/>
</dbReference>
<evidence type="ECO:0000313" key="5">
    <source>
        <dbReference type="EMBL" id="KAF4687436.1"/>
    </source>
</evidence>
<dbReference type="OrthoDB" id="25131at2759"/>
<name>A0A7J6NV49_PEROL</name>
<keyword evidence="4" id="KW-1133">Transmembrane helix</keyword>
<dbReference type="Pfam" id="PF00400">
    <property type="entry name" value="WD40"/>
    <property type="match status" value="2"/>
</dbReference>
<proteinExistence type="predicted"/>
<feature type="transmembrane region" description="Helical" evidence="4">
    <location>
        <begin position="1104"/>
        <end position="1128"/>
    </location>
</feature>
<accession>A0A7J6NV49</accession>
<sequence length="1173" mass="127081">MAAGQPVQFLPLSRHADKKGGGSGARINSVIRVLDEATLAEISLLPACHDQPITDLQVIPGSQGQGLVSCSRDGTAKLWDLRSSGGQPVVTIAASNNKKDAQIFGASVNADNTLAVGVDSEVLLYDINSGKKGPYFTYTDAHMDIVNCVKFHPTRTNLCMTGGEDTLINVLDVTDLHNEDDGQAPKVTISAEDSVESRGVEGGDLLVASTCTEKLQVWNAGTAQRCLETSGIREHPLLRAVGSTEEDVQLGYIIDVQYDAANNRLYVVGGSTNGNVVCCELLDTATLATHGVFHTGLGDEGHEGVVRSAVLDTTRGSVFTGGEDGAVVRWGPNAEESNELKDAHCKKESSWCHSVFAVLTFLPNTVSIVTSSGYQRVFCFQEEVKKVERADSILSGAGTPSTVGDLTPGFRGRLDSSDPFWGLEFTHEMAVEALRKEIGKRVYSRMRAAEDSTKGGRTWRLDPADFDMGRMFADGEESDGYVMKFADFDMEGFFMDPSPPPEGAPVDWNLWEIELFGPIREDVKGMFKAEPVEKERFVTPYGHDYDTIDESELCDFWQCWSMSPVEAVEAVDAVREVLKDPVYVLSIAPSVVHDAHWLSLVRPKVDVEYPIMARPTNSLPLALLAMARSQATLCRAMMPVLAGGAKLAHLQALLVRLKYHQLVEADPRVKEGLYIMAQVVFVRDINALRDLLSDRHISGRAVALAGECPGLAVARAATAARVLLVEGSEMLNMNNDDVSSMAQEVAAMIVSSAMDTPWLAFQSSPLDPAGGPLLPPLRERALDASNGREREPSKYTVLVERLARGIEDGKPSAPLTEYSDYAALRLADLIAGVQDLLRLLRPGVWAHAQWLRWSTPVSRPAQTSTYGADAFAWKRSSKEGCEALAVRVPPPPCRTVIDAVGSAAAVPVDHLASYIEMRNTEVGQSWRGYPALDRLAYRVASLIKWSAVLALMYTTVPSVEMLSSRLAAQASVLTCGLLSLGWCSGQGLWLGVLGAWFKIPRTLYGEWPVDDYVIIVALTSMSRRSGLPASLSFPSLQEWVLSTIALPSLFPAVGIQAVWLYLIGSVLGNLFCREMQGQAGMAAVLGYMLGSSLVYGLQGDDTPLSLLAFHDLGPVPFASLYGMAVLATREAFTPRVRKALGRGVWLRSCMAVMLAGMVCSLVGPPLICHFIFS</sequence>
<evidence type="ECO:0000256" key="2">
    <source>
        <dbReference type="ARBA" id="ARBA00022737"/>
    </source>
</evidence>
<dbReference type="InterPro" id="IPR015943">
    <property type="entry name" value="WD40/YVTN_repeat-like_dom_sf"/>
</dbReference>
<feature type="transmembrane region" description="Helical" evidence="4">
    <location>
        <begin position="1149"/>
        <end position="1172"/>
    </location>
</feature>
<keyword evidence="2" id="KW-0677">Repeat</keyword>
<dbReference type="InterPro" id="IPR001680">
    <property type="entry name" value="WD40_rpt"/>
</dbReference>
<protein>
    <submittedName>
        <fullName evidence="5">WD repeat-containing protein 89</fullName>
    </submittedName>
</protein>
<dbReference type="InterPro" id="IPR039328">
    <property type="entry name" value="WDR89"/>
</dbReference>